<dbReference type="InterPro" id="IPR039523">
    <property type="entry name" value="RimK-rel_E_lig_ATP-grasp"/>
</dbReference>
<dbReference type="SUPFAM" id="SSF56059">
    <property type="entry name" value="Glutathione synthetase ATP-binding domain-like"/>
    <property type="match status" value="1"/>
</dbReference>
<gene>
    <name evidence="2" type="ORF">F1644_20140</name>
</gene>
<dbReference type="EMBL" id="CP043839">
    <property type="protein sequence ID" value="WOF14420.1"/>
    <property type="molecule type" value="Genomic_DNA"/>
</dbReference>
<keyword evidence="3" id="KW-1185">Reference proteome</keyword>
<accession>A0ABZ0G0Y3</accession>
<name>A0ABZ0G0Y3_9BACT</name>
<dbReference type="Gene3D" id="3.30.470.20">
    <property type="entry name" value="ATP-grasp fold, B domain"/>
    <property type="match status" value="1"/>
</dbReference>
<protein>
    <recommendedName>
        <fullName evidence="1">Alpha-L-glutamate ligase-related protein ATP-grasp domain-containing protein</fullName>
    </recommendedName>
</protein>
<evidence type="ECO:0000313" key="2">
    <source>
        <dbReference type="EMBL" id="WOF14420.1"/>
    </source>
</evidence>
<dbReference type="Pfam" id="PF14397">
    <property type="entry name" value="ATPgrasp_ST"/>
    <property type="match status" value="1"/>
</dbReference>
<proteinExistence type="predicted"/>
<reference evidence="2 3" key="1">
    <citation type="submission" date="2019-09" db="EMBL/GenBank/DDBJ databases">
        <title>Butyricimonas paravirosa DSM 105722 (=214-4 = JCM 18677 = CCUG 65563).</title>
        <authorList>
            <person name="Le Roy T."/>
            <person name="Cani P.D."/>
        </authorList>
    </citation>
    <scope>NUCLEOTIDE SEQUENCE [LARGE SCALE GENOMIC DNA]</scope>
    <source>
        <strain evidence="2 3">DSM 105722</strain>
    </source>
</reference>
<evidence type="ECO:0000313" key="3">
    <source>
        <dbReference type="Proteomes" id="UP001302374"/>
    </source>
</evidence>
<dbReference type="Proteomes" id="UP001302374">
    <property type="component" value="Chromosome"/>
</dbReference>
<organism evidence="2 3">
    <name type="scientific">Butyricimonas paravirosa</name>
    <dbReference type="NCBI Taxonomy" id="1472417"/>
    <lineage>
        <taxon>Bacteria</taxon>
        <taxon>Pseudomonadati</taxon>
        <taxon>Bacteroidota</taxon>
        <taxon>Bacteroidia</taxon>
        <taxon>Bacteroidales</taxon>
        <taxon>Odoribacteraceae</taxon>
        <taxon>Butyricimonas</taxon>
    </lineage>
</organism>
<feature type="domain" description="Alpha-L-glutamate ligase-related protein ATP-grasp" evidence="1">
    <location>
        <begin position="105"/>
        <end position="353"/>
    </location>
</feature>
<evidence type="ECO:0000259" key="1">
    <source>
        <dbReference type="Pfam" id="PF14397"/>
    </source>
</evidence>
<sequence>MSLTKRILYFFIKKSSEKSHRIYYKQKNNYYINQYIQCTQKKSPSKIRKETHELWKYWKIYPIQYFRYNMYRSDCPLSISEMKNYIPDYFAYYLFYPKSFKERNILCEDKFLFYTICQGLRINQPKTILYTRNNSFLNDQQNIITLQETLEIIQNIPDKKLFIKPRFGVGGTGIHVLNKTNPNTFIDKQKNVIVDLEYIKEIVKQDYIIQAGLTQHTIINEIYPFSINTFRIVTECIDNSKIKILFALLRMGHGGMEIDNATSGGLYTKVNPNTGELYKYALTNNQEKFLAHPYTNFKFEGFHIPFWDKIVEFTLKLAFKFCDIKYIGWDIAYTEDGPVVIEANNGPDISILQDFYGGLKNHFKINSPTDFWYSENYGIKDL</sequence>